<name>A0A846TYQ6_9MICC</name>
<dbReference type="Pfam" id="PF00665">
    <property type="entry name" value="rve"/>
    <property type="match status" value="1"/>
</dbReference>
<evidence type="ECO:0000313" key="2">
    <source>
        <dbReference type="EMBL" id="NKE10862.1"/>
    </source>
</evidence>
<reference evidence="2 3" key="1">
    <citation type="submission" date="2020-02" db="EMBL/GenBank/DDBJ databases">
        <authorList>
            <person name="Sun Q."/>
        </authorList>
    </citation>
    <scope>NUCLEOTIDE SEQUENCE [LARGE SCALE GENOMIC DNA]</scope>
    <source>
        <strain evidence="2 3">YIM 13062</strain>
    </source>
</reference>
<dbReference type="InterPro" id="IPR036397">
    <property type="entry name" value="RNaseH_sf"/>
</dbReference>
<dbReference type="GO" id="GO:0005829">
    <property type="term" value="C:cytosol"/>
    <property type="evidence" value="ECO:0007669"/>
    <property type="project" value="TreeGrafter"/>
</dbReference>
<gene>
    <name evidence="2" type="ORF">GTW58_13235</name>
</gene>
<keyword evidence="3" id="KW-1185">Reference proteome</keyword>
<dbReference type="InterPro" id="IPR012337">
    <property type="entry name" value="RNaseH-like_sf"/>
</dbReference>
<evidence type="ECO:0000259" key="1">
    <source>
        <dbReference type="PROSITE" id="PS50994"/>
    </source>
</evidence>
<comment type="caution">
    <text evidence="2">The sequence shown here is derived from an EMBL/GenBank/DDBJ whole genome shotgun (WGS) entry which is preliminary data.</text>
</comment>
<dbReference type="RefSeq" id="WP_168023578.1">
    <property type="nucleotide sequence ID" value="NZ_JAAVUN010000113.1"/>
</dbReference>
<dbReference type="GO" id="GO:0003676">
    <property type="term" value="F:nucleic acid binding"/>
    <property type="evidence" value="ECO:0007669"/>
    <property type="project" value="InterPro"/>
</dbReference>
<dbReference type="PANTHER" id="PTHR10948">
    <property type="entry name" value="TRANSPOSASE"/>
    <property type="match status" value="1"/>
</dbReference>
<dbReference type="InterPro" id="IPR053392">
    <property type="entry name" value="Transposase_IS30-like"/>
</dbReference>
<feature type="non-terminal residue" evidence="2">
    <location>
        <position position="1"/>
    </location>
</feature>
<dbReference type="AlphaFoldDB" id="A0A846TYQ6"/>
<dbReference type="NCBIfam" id="NF033563">
    <property type="entry name" value="transpos_IS30"/>
    <property type="match status" value="1"/>
</dbReference>
<organism evidence="2 3">
    <name type="scientific">Kocuria subflava</name>
    <dbReference type="NCBI Taxonomy" id="1736139"/>
    <lineage>
        <taxon>Bacteria</taxon>
        <taxon>Bacillati</taxon>
        <taxon>Actinomycetota</taxon>
        <taxon>Actinomycetes</taxon>
        <taxon>Micrococcales</taxon>
        <taxon>Micrococcaceae</taxon>
        <taxon>Kocuria</taxon>
    </lineage>
</organism>
<dbReference type="EMBL" id="JAAVUN010000113">
    <property type="protein sequence ID" value="NKE10862.1"/>
    <property type="molecule type" value="Genomic_DNA"/>
</dbReference>
<dbReference type="GO" id="GO:0015074">
    <property type="term" value="P:DNA integration"/>
    <property type="evidence" value="ECO:0007669"/>
    <property type="project" value="InterPro"/>
</dbReference>
<protein>
    <submittedName>
        <fullName evidence="2">IS30 family transposase</fullName>
    </submittedName>
</protein>
<dbReference type="InterPro" id="IPR051917">
    <property type="entry name" value="Transposase-Integrase"/>
</dbReference>
<dbReference type="Gene3D" id="3.30.420.10">
    <property type="entry name" value="Ribonuclease H-like superfamily/Ribonuclease H"/>
    <property type="match status" value="1"/>
</dbReference>
<accession>A0A846TYQ6</accession>
<proteinExistence type="predicted"/>
<dbReference type="PANTHER" id="PTHR10948:SF23">
    <property type="entry name" value="TRANSPOSASE INSI FOR INSERTION SEQUENCE ELEMENT IS30A-RELATED"/>
    <property type="match status" value="1"/>
</dbReference>
<dbReference type="GO" id="GO:0004803">
    <property type="term" value="F:transposase activity"/>
    <property type="evidence" value="ECO:0007669"/>
    <property type="project" value="TreeGrafter"/>
</dbReference>
<dbReference type="Proteomes" id="UP000521379">
    <property type="component" value="Unassembled WGS sequence"/>
</dbReference>
<feature type="domain" description="Integrase catalytic" evidence="1">
    <location>
        <begin position="75"/>
        <end position="238"/>
    </location>
</feature>
<dbReference type="SUPFAM" id="SSF53098">
    <property type="entry name" value="Ribonuclease H-like"/>
    <property type="match status" value="1"/>
</dbReference>
<dbReference type="PROSITE" id="PS50994">
    <property type="entry name" value="INTEGRASE"/>
    <property type="match status" value="1"/>
</dbReference>
<sequence length="245" mass="27074">SPQEVTGRLKVLFPDNEAMRISHETIYQALYVQTKGGLRHELAVEKALRSGRRTRKPASKLPAASNRSWIGDARITHRPAEAEDRAVPGHWEGDLVVGPGNSGIITLVERSTRFVMLGKLPGVRDSATVTTVLQSMIQGLPAALTRSITWDQGPEMAAHARFTVATQVPVFMCDPHSPWQRGTNENTNGLLRVDYYPKGTNFNDISDEDLQATADQLNRRARATLGFHTPAEKLNEFLTRVALTP</sequence>
<dbReference type="GO" id="GO:0032196">
    <property type="term" value="P:transposition"/>
    <property type="evidence" value="ECO:0007669"/>
    <property type="project" value="TreeGrafter"/>
</dbReference>
<evidence type="ECO:0000313" key="3">
    <source>
        <dbReference type="Proteomes" id="UP000521379"/>
    </source>
</evidence>
<dbReference type="InterPro" id="IPR001584">
    <property type="entry name" value="Integrase_cat-core"/>
</dbReference>